<feature type="transmembrane region" description="Helical" evidence="1">
    <location>
        <begin position="66"/>
        <end position="98"/>
    </location>
</feature>
<keyword evidence="1" id="KW-0472">Membrane</keyword>
<accession>A0A2P2QMC2</accession>
<name>A0A2P2QMC2_RHIMU</name>
<sequence>MKEERLKNQSEVGSEVLAWVNRSRKLERKITEMEKAKQLSKAFEELDNIAEGEGEDEQAGHNTRMVFFLCLVNFLFPCLLIFFFRCYITHLIVSFFFLSFDI</sequence>
<dbReference type="AlphaFoldDB" id="A0A2P2QMC2"/>
<organism evidence="2">
    <name type="scientific">Rhizophora mucronata</name>
    <name type="common">Asiatic mangrove</name>
    <dbReference type="NCBI Taxonomy" id="61149"/>
    <lineage>
        <taxon>Eukaryota</taxon>
        <taxon>Viridiplantae</taxon>
        <taxon>Streptophyta</taxon>
        <taxon>Embryophyta</taxon>
        <taxon>Tracheophyta</taxon>
        <taxon>Spermatophyta</taxon>
        <taxon>Magnoliopsida</taxon>
        <taxon>eudicotyledons</taxon>
        <taxon>Gunneridae</taxon>
        <taxon>Pentapetalae</taxon>
        <taxon>rosids</taxon>
        <taxon>fabids</taxon>
        <taxon>Malpighiales</taxon>
        <taxon>Rhizophoraceae</taxon>
        <taxon>Rhizophora</taxon>
    </lineage>
</organism>
<reference evidence="2" key="1">
    <citation type="submission" date="2018-02" db="EMBL/GenBank/DDBJ databases">
        <title>Rhizophora mucronata_Transcriptome.</title>
        <authorList>
            <person name="Meera S.P."/>
            <person name="Sreeshan A."/>
            <person name="Augustine A."/>
        </authorList>
    </citation>
    <scope>NUCLEOTIDE SEQUENCE</scope>
    <source>
        <tissue evidence="2">Leaf</tissue>
    </source>
</reference>
<proteinExistence type="predicted"/>
<evidence type="ECO:0000313" key="2">
    <source>
        <dbReference type="EMBL" id="MBX68179.1"/>
    </source>
</evidence>
<evidence type="ECO:0000256" key="1">
    <source>
        <dbReference type="SAM" id="Phobius"/>
    </source>
</evidence>
<dbReference type="EMBL" id="GGEC01087695">
    <property type="protein sequence ID" value="MBX68179.1"/>
    <property type="molecule type" value="Transcribed_RNA"/>
</dbReference>
<protein>
    <submittedName>
        <fullName evidence="2">Uncharacterized protein</fullName>
    </submittedName>
</protein>
<keyword evidence="1" id="KW-0812">Transmembrane</keyword>
<keyword evidence="1" id="KW-1133">Transmembrane helix</keyword>